<proteinExistence type="predicted"/>
<dbReference type="RefSeq" id="WP_106665931.1">
    <property type="nucleotide sequence ID" value="NZ_PGGM01000011.1"/>
</dbReference>
<reference evidence="2" key="1">
    <citation type="submission" date="2017-11" db="EMBL/GenBank/DDBJ databases">
        <authorList>
            <person name="Kuznetsova I."/>
            <person name="Sazanova A."/>
            <person name="Chirak E."/>
            <person name="Safronova V."/>
            <person name="Willems A."/>
        </authorList>
    </citation>
    <scope>NUCLEOTIDE SEQUENCE [LARGE SCALE GENOMIC DNA]</scope>
    <source>
        <strain evidence="2">CCBAU 03422</strain>
    </source>
</reference>
<evidence type="ECO:0000313" key="1">
    <source>
        <dbReference type="EMBL" id="PSH61758.1"/>
    </source>
</evidence>
<evidence type="ECO:0000313" key="2">
    <source>
        <dbReference type="Proteomes" id="UP000241764"/>
    </source>
</evidence>
<gene>
    <name evidence="1" type="ORF">CU103_20685</name>
</gene>
<dbReference type="OrthoDB" id="8452813at2"/>
<dbReference type="Proteomes" id="UP000241764">
    <property type="component" value="Unassembled WGS sequence"/>
</dbReference>
<protein>
    <submittedName>
        <fullName evidence="1">Uncharacterized protein</fullName>
    </submittedName>
</protein>
<comment type="caution">
    <text evidence="1">The sequence shown here is derived from an EMBL/GenBank/DDBJ whole genome shotgun (WGS) entry which is preliminary data.</text>
</comment>
<sequence length="104" mass="11812">MKISKKRLALLRKLESIIGNECYNGNIQNWGPNGIFYGSGREFRYPITFSCKDDGPIKRSGSYDDLPAEVQITGRYKFGSNELHIVAALDKVISYLEEHNDLKV</sequence>
<keyword evidence="2" id="KW-1185">Reference proteome</keyword>
<dbReference type="AlphaFoldDB" id="A0A2P7B5L5"/>
<accession>A0A2P7B5L5</accession>
<organism evidence="1 2">
    <name type="scientific">Phyllobacterium sophorae</name>
    <dbReference type="NCBI Taxonomy" id="1520277"/>
    <lineage>
        <taxon>Bacteria</taxon>
        <taxon>Pseudomonadati</taxon>
        <taxon>Pseudomonadota</taxon>
        <taxon>Alphaproteobacteria</taxon>
        <taxon>Hyphomicrobiales</taxon>
        <taxon>Phyllobacteriaceae</taxon>
        <taxon>Phyllobacterium</taxon>
    </lineage>
</organism>
<dbReference type="EMBL" id="PGGM01000011">
    <property type="protein sequence ID" value="PSH61758.1"/>
    <property type="molecule type" value="Genomic_DNA"/>
</dbReference>
<name>A0A2P7B5L5_9HYPH</name>